<evidence type="ECO:0000256" key="1">
    <source>
        <dbReference type="SAM" id="MobiDB-lite"/>
    </source>
</evidence>
<reference evidence="2 3" key="1">
    <citation type="journal article" date="2018" name="Front. Plant Sci.">
        <title>Red Clover (Trifolium pratense) and Zigzag Clover (T. medium) - A Picture of Genomic Similarities and Differences.</title>
        <authorList>
            <person name="Dluhosova J."/>
            <person name="Istvanek J."/>
            <person name="Nedelnik J."/>
            <person name="Repkova J."/>
        </authorList>
    </citation>
    <scope>NUCLEOTIDE SEQUENCE [LARGE SCALE GENOMIC DNA]</scope>
    <source>
        <strain evidence="3">cv. 10/8</strain>
        <tissue evidence="2">Leaf</tissue>
    </source>
</reference>
<feature type="region of interest" description="Disordered" evidence="1">
    <location>
        <begin position="1"/>
        <end position="65"/>
    </location>
</feature>
<comment type="caution">
    <text evidence="2">The sequence shown here is derived from an EMBL/GenBank/DDBJ whole genome shotgun (WGS) entry which is preliminary data.</text>
</comment>
<feature type="compositionally biased region" description="Basic and acidic residues" evidence="1">
    <location>
        <begin position="18"/>
        <end position="27"/>
    </location>
</feature>
<dbReference type="AlphaFoldDB" id="A0A392RTI7"/>
<organism evidence="2 3">
    <name type="scientific">Trifolium medium</name>
    <dbReference type="NCBI Taxonomy" id="97028"/>
    <lineage>
        <taxon>Eukaryota</taxon>
        <taxon>Viridiplantae</taxon>
        <taxon>Streptophyta</taxon>
        <taxon>Embryophyta</taxon>
        <taxon>Tracheophyta</taxon>
        <taxon>Spermatophyta</taxon>
        <taxon>Magnoliopsida</taxon>
        <taxon>eudicotyledons</taxon>
        <taxon>Gunneridae</taxon>
        <taxon>Pentapetalae</taxon>
        <taxon>rosids</taxon>
        <taxon>fabids</taxon>
        <taxon>Fabales</taxon>
        <taxon>Fabaceae</taxon>
        <taxon>Papilionoideae</taxon>
        <taxon>50 kb inversion clade</taxon>
        <taxon>NPAAA clade</taxon>
        <taxon>Hologalegina</taxon>
        <taxon>IRL clade</taxon>
        <taxon>Trifolieae</taxon>
        <taxon>Trifolium</taxon>
    </lineage>
</organism>
<feature type="compositionally biased region" description="Acidic residues" evidence="1">
    <location>
        <begin position="1"/>
        <end position="17"/>
    </location>
</feature>
<protein>
    <submittedName>
        <fullName evidence="2">Uncharacterized protein</fullName>
    </submittedName>
</protein>
<evidence type="ECO:0000313" key="3">
    <source>
        <dbReference type="Proteomes" id="UP000265520"/>
    </source>
</evidence>
<proteinExistence type="predicted"/>
<evidence type="ECO:0000313" key="2">
    <source>
        <dbReference type="EMBL" id="MCI39100.1"/>
    </source>
</evidence>
<dbReference type="Proteomes" id="UP000265520">
    <property type="component" value="Unassembled WGS sequence"/>
</dbReference>
<name>A0A392RTI7_9FABA</name>
<feature type="non-terminal residue" evidence="2">
    <location>
        <position position="1"/>
    </location>
</feature>
<sequence length="87" mass="9604">EVEQEMDAEQDELDAEIESEHEAEVHEPPPPPPPKPRKRNPRTTMGRNPPPIAEPQVMGFGGGPTDLSLLPSFGKHIAAALWRGEVY</sequence>
<dbReference type="EMBL" id="LXQA010263537">
    <property type="protein sequence ID" value="MCI39100.1"/>
    <property type="molecule type" value="Genomic_DNA"/>
</dbReference>
<keyword evidence="3" id="KW-1185">Reference proteome</keyword>
<accession>A0A392RTI7</accession>